<dbReference type="OrthoDB" id="9974421at2759"/>
<feature type="domain" description="Partial AB-hydrolase lipase" evidence="2">
    <location>
        <begin position="40"/>
        <end position="103"/>
    </location>
</feature>
<evidence type="ECO:0000313" key="3">
    <source>
        <dbReference type="EMBL" id="NXS46410.1"/>
    </source>
</evidence>
<dbReference type="GO" id="GO:0006629">
    <property type="term" value="P:lipid metabolic process"/>
    <property type="evidence" value="ECO:0007669"/>
    <property type="project" value="InterPro"/>
</dbReference>
<gene>
    <name evidence="3" type="primary">Lipa</name>
    <name evidence="3" type="ORF">BALREX_R03367</name>
</gene>
<keyword evidence="4" id="KW-1185">Reference proteome</keyword>
<keyword evidence="1" id="KW-0732">Signal</keyword>
<feature type="non-terminal residue" evidence="3">
    <location>
        <position position="1"/>
    </location>
</feature>
<evidence type="ECO:0000313" key="4">
    <source>
        <dbReference type="Proteomes" id="UP000528411"/>
    </source>
</evidence>
<dbReference type="GO" id="GO:0016787">
    <property type="term" value="F:hydrolase activity"/>
    <property type="evidence" value="ECO:0007669"/>
    <property type="project" value="UniProtKB-KW"/>
</dbReference>
<dbReference type="EMBL" id="VYZW01041500">
    <property type="protein sequence ID" value="NXS46410.1"/>
    <property type="molecule type" value="Genomic_DNA"/>
</dbReference>
<dbReference type="Pfam" id="PF04083">
    <property type="entry name" value="Abhydro_lipase"/>
    <property type="match status" value="1"/>
</dbReference>
<dbReference type="InterPro" id="IPR029058">
    <property type="entry name" value="AB_hydrolase_fold"/>
</dbReference>
<accession>A0A7L2UKM8</accession>
<dbReference type="AlphaFoldDB" id="A0A7L2UKM8"/>
<organism evidence="3 4">
    <name type="scientific">Balaeniceps rex</name>
    <name type="common">Shoebill</name>
    <dbReference type="NCBI Taxonomy" id="33584"/>
    <lineage>
        <taxon>Eukaryota</taxon>
        <taxon>Metazoa</taxon>
        <taxon>Chordata</taxon>
        <taxon>Craniata</taxon>
        <taxon>Vertebrata</taxon>
        <taxon>Euteleostomi</taxon>
        <taxon>Archelosauria</taxon>
        <taxon>Archosauria</taxon>
        <taxon>Dinosauria</taxon>
        <taxon>Saurischia</taxon>
        <taxon>Theropoda</taxon>
        <taxon>Coelurosauria</taxon>
        <taxon>Aves</taxon>
        <taxon>Neognathae</taxon>
        <taxon>Neoaves</taxon>
        <taxon>Aequornithes</taxon>
        <taxon>Pelecaniformes</taxon>
        <taxon>Balaenicipitidae</taxon>
        <taxon>Balaeniceps</taxon>
    </lineage>
</organism>
<sequence length="218" mass="24534">SPGARMRGLVVAAFLLQSVAGWGAFARGRRNVDPETNMNISQIITFRGYPSEEYEVTTEDGYILSINRIPYGRKGHERSKGPRPPVFLQHGLLADASNWITNLDYNSLGFMLADAGYDVWLGNSRGNTWSRKHTHLTVKQEEFWVFRYPHLARETTHAVCEQASLLLFAHHLTFIAFSTLPQLAKKIKMFFALAPVATVKFITSPLAKLGVFPDLLLK</sequence>
<reference evidence="3 4" key="1">
    <citation type="submission" date="2019-09" db="EMBL/GenBank/DDBJ databases">
        <title>Bird 10,000 Genomes (B10K) Project - Family phase.</title>
        <authorList>
            <person name="Zhang G."/>
        </authorList>
    </citation>
    <scope>NUCLEOTIDE SEQUENCE [LARGE SCALE GENOMIC DNA]</scope>
    <source>
        <strain evidence="3">B10K-DU-012-56</strain>
    </source>
</reference>
<dbReference type="Proteomes" id="UP000528411">
    <property type="component" value="Unassembled WGS sequence"/>
</dbReference>
<dbReference type="FunFam" id="3.40.50.1820:FF:000711">
    <property type="entry name" value="Lipase"/>
    <property type="match status" value="1"/>
</dbReference>
<feature type="signal peptide" evidence="1">
    <location>
        <begin position="1"/>
        <end position="21"/>
    </location>
</feature>
<protein>
    <submittedName>
        <fullName evidence="3">LICH hydrolase</fullName>
    </submittedName>
</protein>
<feature type="chain" id="PRO_5029802463" evidence="1">
    <location>
        <begin position="22"/>
        <end position="218"/>
    </location>
</feature>
<dbReference type="Gene3D" id="3.40.50.1820">
    <property type="entry name" value="alpha/beta hydrolase"/>
    <property type="match status" value="1"/>
</dbReference>
<comment type="caution">
    <text evidence="3">The sequence shown here is derived from an EMBL/GenBank/DDBJ whole genome shotgun (WGS) entry which is preliminary data.</text>
</comment>
<evidence type="ECO:0000259" key="2">
    <source>
        <dbReference type="Pfam" id="PF04083"/>
    </source>
</evidence>
<proteinExistence type="predicted"/>
<feature type="non-terminal residue" evidence="3">
    <location>
        <position position="218"/>
    </location>
</feature>
<dbReference type="InterPro" id="IPR006693">
    <property type="entry name" value="AB_hydrolase_lipase"/>
</dbReference>
<dbReference type="PANTHER" id="PTHR11005">
    <property type="entry name" value="LYSOSOMAL ACID LIPASE-RELATED"/>
    <property type="match status" value="1"/>
</dbReference>
<evidence type="ECO:0000256" key="1">
    <source>
        <dbReference type="SAM" id="SignalP"/>
    </source>
</evidence>
<keyword evidence="3" id="KW-0378">Hydrolase</keyword>
<name>A0A7L2UKM8_BALRX</name>
<dbReference type="SUPFAM" id="SSF53474">
    <property type="entry name" value="alpha/beta-Hydrolases"/>
    <property type="match status" value="1"/>
</dbReference>